<dbReference type="GO" id="GO:0007411">
    <property type="term" value="P:axon guidance"/>
    <property type="evidence" value="ECO:0007669"/>
    <property type="project" value="TreeGrafter"/>
</dbReference>
<dbReference type="CDD" id="cd00160">
    <property type="entry name" value="RhoGEF"/>
    <property type="match status" value="1"/>
</dbReference>
<dbReference type="GO" id="GO:0035556">
    <property type="term" value="P:intracellular signal transduction"/>
    <property type="evidence" value="ECO:0007669"/>
    <property type="project" value="InterPro"/>
</dbReference>
<reference evidence="14 15" key="1">
    <citation type="submission" date="2019-01" db="EMBL/GenBank/DDBJ databases">
        <authorList>
            <person name="Sayadi A."/>
        </authorList>
    </citation>
    <scope>NUCLEOTIDE SEQUENCE [LARGE SCALE GENOMIC DNA]</scope>
</reference>
<dbReference type="Pfam" id="PF22697">
    <property type="entry name" value="SOS1_NGEF_PH"/>
    <property type="match status" value="1"/>
</dbReference>
<evidence type="ECO:0008006" key="16">
    <source>
        <dbReference type="Google" id="ProtNLM"/>
    </source>
</evidence>
<feature type="domain" description="Protein kinase" evidence="11">
    <location>
        <begin position="1052"/>
        <end position="1307"/>
    </location>
</feature>
<dbReference type="SMART" id="SM00325">
    <property type="entry name" value="RhoGEF"/>
    <property type="match status" value="1"/>
</dbReference>
<dbReference type="PROSITE" id="PS50835">
    <property type="entry name" value="IG_LIKE"/>
    <property type="match status" value="1"/>
</dbReference>
<dbReference type="Proteomes" id="UP000410492">
    <property type="component" value="Unassembled WGS sequence"/>
</dbReference>
<dbReference type="PANTHER" id="PTHR22826">
    <property type="entry name" value="RHO GUANINE EXCHANGE FACTOR-RELATED"/>
    <property type="match status" value="1"/>
</dbReference>
<feature type="compositionally biased region" description="Low complexity" evidence="9">
    <location>
        <begin position="226"/>
        <end position="241"/>
    </location>
</feature>
<dbReference type="Pfam" id="PF07679">
    <property type="entry name" value="I-set"/>
    <property type="match status" value="1"/>
</dbReference>
<feature type="compositionally biased region" description="Basic and acidic residues" evidence="9">
    <location>
        <begin position="288"/>
        <end position="302"/>
    </location>
</feature>
<evidence type="ECO:0000256" key="2">
    <source>
        <dbReference type="ARBA" id="ARBA00006692"/>
    </source>
</evidence>
<dbReference type="InterPro" id="IPR011009">
    <property type="entry name" value="Kinase-like_dom_sf"/>
</dbReference>
<dbReference type="Gene3D" id="1.20.900.10">
    <property type="entry name" value="Dbl homology (DH) domain"/>
    <property type="match status" value="1"/>
</dbReference>
<keyword evidence="6" id="KW-0547">Nucleotide-binding</keyword>
<evidence type="ECO:0000313" key="14">
    <source>
        <dbReference type="EMBL" id="VEN44690.1"/>
    </source>
</evidence>
<keyword evidence="15" id="KW-1185">Reference proteome</keyword>
<organism evidence="14 15">
    <name type="scientific">Callosobruchus maculatus</name>
    <name type="common">Southern cowpea weevil</name>
    <name type="synonym">Pulse bruchid</name>
    <dbReference type="NCBI Taxonomy" id="64391"/>
    <lineage>
        <taxon>Eukaryota</taxon>
        <taxon>Metazoa</taxon>
        <taxon>Ecdysozoa</taxon>
        <taxon>Arthropoda</taxon>
        <taxon>Hexapoda</taxon>
        <taxon>Insecta</taxon>
        <taxon>Pterygota</taxon>
        <taxon>Neoptera</taxon>
        <taxon>Endopterygota</taxon>
        <taxon>Coleoptera</taxon>
        <taxon>Polyphaga</taxon>
        <taxon>Cucujiformia</taxon>
        <taxon>Chrysomeloidea</taxon>
        <taxon>Chrysomelidae</taxon>
        <taxon>Bruchinae</taxon>
        <taxon>Bruchini</taxon>
        <taxon>Callosobruchus</taxon>
    </lineage>
</organism>
<dbReference type="SUPFAM" id="SSF56112">
    <property type="entry name" value="Protein kinase-like (PK-like)"/>
    <property type="match status" value="1"/>
</dbReference>
<dbReference type="OrthoDB" id="10256089at2759"/>
<dbReference type="GO" id="GO:0019898">
    <property type="term" value="C:extrinsic component of membrane"/>
    <property type="evidence" value="ECO:0007669"/>
    <property type="project" value="TreeGrafter"/>
</dbReference>
<dbReference type="FunFam" id="1.20.900.10:FF:000008">
    <property type="entry name" value="rho guanine nucleotide exchange factor 25"/>
    <property type="match status" value="1"/>
</dbReference>
<keyword evidence="4" id="KW-0344">Guanine-nucleotide releasing factor</keyword>
<protein>
    <recommendedName>
        <fullName evidence="16">Non-specific serine/threonine protein kinase</fullName>
    </recommendedName>
</protein>
<name>A0A653CC98_CALMS</name>
<evidence type="ECO:0000256" key="6">
    <source>
        <dbReference type="ARBA" id="ARBA00022741"/>
    </source>
</evidence>
<sequence length="1350" mass="150509">MAKVRRFFWNLCKCRSSSSKRRCGCYRLGSSCTEQCEKRKWLPPPLRKLSQGKVDKGQTTSTTGAGPPPPPPPPTASNANTTAPATAKKATTAAADKRAKVPCEMGNKPSTSEGEEDTSGEGAHHAGRKTTDLANGGTLVAAEDADEEVELPPPMKPIQEPILVTSSTATPPSALPQPGLVTDGEDNNPCKRVSSLTLKSIEGATSADLAEIEQIVKERMEQHSELQLTTTTQQQTLSSLTRDSKSETAISDMGDSSGGVGVGVGIRYHPPTMTTPLNAASATFSGDESDRPSSEDGGGVDEKRRREVLLKKRQYVLKELIDTEEAYVRDLSMIVEGYIATMKDPDCKIPMPEDLKDGKDKLVFGNIEMIYDWHKNFFLKSLQQAIENPIELASLFKRYERKLQMYVIYCKNKHVSEYIVSEYLDTYFEELRVHLGHKLQLCDLLIKPVQRIMKYQLMLKDILKYTERAGLTTEIEPLRAAYKIMVVVPKTANDMMDVGRLQGFEGKITAQGKLLYHGILSVSDLPGSNPIVGKNKDLHVFFFEQSIIFSEVVGKKTQFTSPQYIYKAHIQVNKMSLEAKEDCFVLESTDPNIKIGFSCQAANEDVQRQWVTTIHDILQTQRDFLKAIQSPIAYQKELTREASLSNSMWDITSRHTSVPPLSSSPPVHSGGGRTPRKPHYVQKANTIGIPTQGELEAAAAASAKVAGLASPSPRYKPHFLEGLRNTLRHKHKSDSVVLEAAKEADQSDAQRRWSEANHSTCEIHVMPPGTQARLVCEWPDLSLGEIVTVIRYESTQGYLVRTNANQEELWVPAHVLSNHSRKPWSFRFRKTSRRSIDANANQEGTSTGPLPEFCDRLKDITVQSGTKVILKCRVKNCGQSTKYSWKKLEPSLCVLRNGRFVLGDNDEGVATLCIENVKCSDSGTYSFTLTNQCGSTTSTAVLTVTNSYPPQPEPKIQNITCSSVTLEWEPAIEDNQVLVEYCKLGSGEWISPNKNQPVKTHMFTVENLIPGETYSFRTISIQNNVASLPSVAVTLPVAENLRWQQEQFKRRYVELEEIDRGRFSVVRLARDRGTGMEVALKQVTRRKQSHEVTQAEYSLLAGMQHINIIRSLALFDNAPLPGIDTIVLELVKGPLLLKYICEQDEITEDDVRCYIRQLISSLNWLHSNNIAHLDLKPENVMVDLSNSTPILKLVDFGDSVNTTKNVILPPACLEFASPELVLGQPVGKHTDCWATGVFLYVLLSGVSPFLDDSMEETTANILKCDYCFPEEYFAEISDQAKDLIRKLLVIAPAQRLDMLKCLEHSWMTEHHSATVIPSSRLKTFMHRRHPMNVSTTPTTPTYYDDSVSHL</sequence>
<keyword evidence="5" id="KW-0677">Repeat</keyword>
<dbReference type="InterPro" id="IPR036116">
    <property type="entry name" value="FN3_sf"/>
</dbReference>
<feature type="region of interest" description="Disordered" evidence="9">
    <location>
        <begin position="273"/>
        <end position="302"/>
    </location>
</feature>
<evidence type="ECO:0000256" key="1">
    <source>
        <dbReference type="ARBA" id="ARBA00004496"/>
    </source>
</evidence>
<evidence type="ECO:0000256" key="5">
    <source>
        <dbReference type="ARBA" id="ARBA00022737"/>
    </source>
</evidence>
<evidence type="ECO:0000256" key="3">
    <source>
        <dbReference type="ARBA" id="ARBA00022490"/>
    </source>
</evidence>
<dbReference type="InterPro" id="IPR035899">
    <property type="entry name" value="DBL_dom_sf"/>
</dbReference>
<dbReference type="SMART" id="SM00233">
    <property type="entry name" value="PH"/>
    <property type="match status" value="1"/>
</dbReference>
<dbReference type="InterPro" id="IPR001331">
    <property type="entry name" value="GDS_CDC24_CS"/>
</dbReference>
<dbReference type="FunFam" id="1.10.510.10:FF:000571">
    <property type="entry name" value="Maternal embryonic leucine zipper kinase"/>
    <property type="match status" value="1"/>
</dbReference>
<evidence type="ECO:0000259" key="11">
    <source>
        <dbReference type="PROSITE" id="PS50011"/>
    </source>
</evidence>
<evidence type="ECO:0000259" key="10">
    <source>
        <dbReference type="PROSITE" id="PS50010"/>
    </source>
</evidence>
<dbReference type="SUPFAM" id="SSF49265">
    <property type="entry name" value="Fibronectin type III"/>
    <property type="match status" value="1"/>
</dbReference>
<dbReference type="InterPro" id="IPR013783">
    <property type="entry name" value="Ig-like_fold"/>
</dbReference>
<dbReference type="InterPro" id="IPR051336">
    <property type="entry name" value="RhoGEF_Guanine_NuclExch_SF"/>
</dbReference>
<feature type="domain" description="Ig-like" evidence="12">
    <location>
        <begin position="851"/>
        <end position="945"/>
    </location>
</feature>
<evidence type="ECO:0000256" key="7">
    <source>
        <dbReference type="ARBA" id="ARBA00022840"/>
    </source>
</evidence>
<comment type="subcellular location">
    <subcellularLocation>
        <location evidence="1">Cytoplasm</location>
    </subcellularLocation>
</comment>
<evidence type="ECO:0000259" key="13">
    <source>
        <dbReference type="PROSITE" id="PS50853"/>
    </source>
</evidence>
<feature type="compositionally biased region" description="Low complexity" evidence="9">
    <location>
        <begin position="657"/>
        <end position="667"/>
    </location>
</feature>
<dbReference type="GO" id="GO:0004672">
    <property type="term" value="F:protein kinase activity"/>
    <property type="evidence" value="ECO:0007669"/>
    <property type="project" value="InterPro"/>
</dbReference>
<dbReference type="PROSITE" id="PS00741">
    <property type="entry name" value="DH_1"/>
    <property type="match status" value="1"/>
</dbReference>
<dbReference type="InterPro" id="IPR003961">
    <property type="entry name" value="FN3_dom"/>
</dbReference>
<dbReference type="InterPro" id="IPR055251">
    <property type="entry name" value="SOS1_NGEF_PH"/>
</dbReference>
<feature type="compositionally biased region" description="Polar residues" evidence="9">
    <location>
        <begin position="273"/>
        <end position="286"/>
    </location>
</feature>
<dbReference type="EMBL" id="CAACVG010007293">
    <property type="protein sequence ID" value="VEN44690.1"/>
    <property type="molecule type" value="Genomic_DNA"/>
</dbReference>
<feature type="domain" description="DH" evidence="10">
    <location>
        <begin position="312"/>
        <end position="495"/>
    </location>
</feature>
<evidence type="ECO:0000256" key="9">
    <source>
        <dbReference type="SAM" id="MobiDB-lite"/>
    </source>
</evidence>
<dbReference type="PROSITE" id="PS50853">
    <property type="entry name" value="FN3"/>
    <property type="match status" value="1"/>
</dbReference>
<accession>A0A653CC98</accession>
<proteinExistence type="inferred from homology"/>
<dbReference type="InterPro" id="IPR000219">
    <property type="entry name" value="DH_dom"/>
</dbReference>
<dbReference type="InterPro" id="IPR013098">
    <property type="entry name" value="Ig_I-set"/>
</dbReference>
<evidence type="ECO:0000256" key="8">
    <source>
        <dbReference type="ARBA" id="ARBA00023319"/>
    </source>
</evidence>
<dbReference type="PANTHER" id="PTHR22826:SF106">
    <property type="entry name" value="TRIO, ISOFORM A"/>
    <property type="match status" value="1"/>
</dbReference>
<feature type="compositionally biased region" description="Pro residues" evidence="9">
    <location>
        <begin position="66"/>
        <end position="75"/>
    </location>
</feature>
<dbReference type="SMART" id="SM00220">
    <property type="entry name" value="S_TKc"/>
    <property type="match status" value="1"/>
</dbReference>
<evidence type="ECO:0000256" key="4">
    <source>
        <dbReference type="ARBA" id="ARBA00022658"/>
    </source>
</evidence>
<dbReference type="InterPro" id="IPR000719">
    <property type="entry name" value="Prot_kinase_dom"/>
</dbReference>
<dbReference type="PROSITE" id="PS50010">
    <property type="entry name" value="DH_2"/>
    <property type="match status" value="1"/>
</dbReference>
<keyword evidence="7" id="KW-0067">ATP-binding</keyword>
<dbReference type="Gene3D" id="1.10.510.10">
    <property type="entry name" value="Transferase(Phosphotransferase) domain 1"/>
    <property type="match status" value="1"/>
</dbReference>
<dbReference type="GO" id="GO:0005085">
    <property type="term" value="F:guanyl-nucleotide exchange factor activity"/>
    <property type="evidence" value="ECO:0007669"/>
    <property type="project" value="UniProtKB-KW"/>
</dbReference>
<feature type="region of interest" description="Disordered" evidence="9">
    <location>
        <begin position="167"/>
        <end position="188"/>
    </location>
</feature>
<gene>
    <name evidence="14" type="ORF">CALMAC_LOCUS7397</name>
</gene>
<dbReference type="InterPro" id="IPR008271">
    <property type="entry name" value="Ser/Thr_kinase_AS"/>
</dbReference>
<dbReference type="Gene3D" id="2.30.29.30">
    <property type="entry name" value="Pleckstrin-homology domain (PH domain)/Phosphotyrosine-binding domain (PTB)"/>
    <property type="match status" value="1"/>
</dbReference>
<keyword evidence="8" id="KW-0393">Immunoglobulin domain</keyword>
<dbReference type="Pfam" id="PF00069">
    <property type="entry name" value="Pkinase"/>
    <property type="match status" value="1"/>
</dbReference>
<dbReference type="InterPro" id="IPR011993">
    <property type="entry name" value="PH-like_dom_sf"/>
</dbReference>
<dbReference type="CDD" id="cd13241">
    <property type="entry name" value="PH2_Kalirin_Trio_p63RhoGEF"/>
    <property type="match status" value="1"/>
</dbReference>
<evidence type="ECO:0000313" key="15">
    <source>
        <dbReference type="Proteomes" id="UP000410492"/>
    </source>
</evidence>
<evidence type="ECO:0000259" key="12">
    <source>
        <dbReference type="PROSITE" id="PS50835"/>
    </source>
</evidence>
<dbReference type="SUPFAM" id="SSF50729">
    <property type="entry name" value="PH domain-like"/>
    <property type="match status" value="1"/>
</dbReference>
<dbReference type="Pfam" id="PF00621">
    <property type="entry name" value="RhoGEF"/>
    <property type="match status" value="1"/>
</dbReference>
<dbReference type="SUPFAM" id="SSF48065">
    <property type="entry name" value="DBL homology domain (DH-domain)"/>
    <property type="match status" value="1"/>
</dbReference>
<dbReference type="GO" id="GO:0005524">
    <property type="term" value="F:ATP binding"/>
    <property type="evidence" value="ECO:0007669"/>
    <property type="project" value="UniProtKB-KW"/>
</dbReference>
<dbReference type="SMART" id="SM00409">
    <property type="entry name" value="IG"/>
    <property type="match status" value="1"/>
</dbReference>
<dbReference type="InterPro" id="IPR003599">
    <property type="entry name" value="Ig_sub"/>
</dbReference>
<feature type="region of interest" description="Disordered" evidence="9">
    <location>
        <begin position="223"/>
        <end position="256"/>
    </location>
</feature>
<comment type="similarity">
    <text evidence="2">Belongs to the protein kinase superfamily. CAMK Ser/Thr protein kinase family.</text>
</comment>
<dbReference type="InterPro" id="IPR036179">
    <property type="entry name" value="Ig-like_dom_sf"/>
</dbReference>
<dbReference type="SUPFAM" id="SSF48726">
    <property type="entry name" value="Immunoglobulin"/>
    <property type="match status" value="1"/>
</dbReference>
<feature type="compositionally biased region" description="Low complexity" evidence="9">
    <location>
        <begin position="76"/>
        <end position="94"/>
    </location>
</feature>
<dbReference type="CDD" id="cd00063">
    <property type="entry name" value="FN3"/>
    <property type="match status" value="1"/>
</dbReference>
<feature type="region of interest" description="Disordered" evidence="9">
    <location>
        <begin position="655"/>
        <end position="675"/>
    </location>
</feature>
<dbReference type="SMART" id="SM00060">
    <property type="entry name" value="FN3"/>
    <property type="match status" value="1"/>
</dbReference>
<dbReference type="PROSITE" id="PS50011">
    <property type="entry name" value="PROTEIN_KINASE_DOM"/>
    <property type="match status" value="1"/>
</dbReference>
<keyword evidence="3" id="KW-0963">Cytoplasm</keyword>
<dbReference type="InterPro" id="IPR001849">
    <property type="entry name" value="PH_domain"/>
</dbReference>
<dbReference type="PROSITE" id="PS00108">
    <property type="entry name" value="PROTEIN_KINASE_ST"/>
    <property type="match status" value="1"/>
</dbReference>
<dbReference type="GO" id="GO:0005737">
    <property type="term" value="C:cytoplasm"/>
    <property type="evidence" value="ECO:0007669"/>
    <property type="project" value="UniProtKB-SubCell"/>
</dbReference>
<dbReference type="Gene3D" id="2.60.40.10">
    <property type="entry name" value="Immunoglobulins"/>
    <property type="match status" value="2"/>
</dbReference>
<feature type="region of interest" description="Disordered" evidence="9">
    <location>
        <begin position="45"/>
        <end position="135"/>
    </location>
</feature>
<dbReference type="InterPro" id="IPR007110">
    <property type="entry name" value="Ig-like_dom"/>
</dbReference>
<feature type="domain" description="Fibronectin type-III" evidence="13">
    <location>
        <begin position="949"/>
        <end position="1040"/>
    </location>
</feature>